<dbReference type="AlphaFoldDB" id="A0A222P3I0"/>
<feature type="transmembrane region" description="Helical" evidence="1">
    <location>
        <begin position="269"/>
        <end position="288"/>
    </location>
</feature>
<dbReference type="Pfam" id="PF00535">
    <property type="entry name" value="Glycos_transf_2"/>
    <property type="match status" value="1"/>
</dbReference>
<dbReference type="Proteomes" id="UP000201728">
    <property type="component" value="Chromosome"/>
</dbReference>
<dbReference type="SUPFAM" id="SSF53448">
    <property type="entry name" value="Nucleotide-diphospho-sugar transferases"/>
    <property type="match status" value="1"/>
</dbReference>
<organism evidence="3 4">
    <name type="scientific">Legionella clemsonensis</name>
    <dbReference type="NCBI Taxonomy" id="1867846"/>
    <lineage>
        <taxon>Bacteria</taxon>
        <taxon>Pseudomonadati</taxon>
        <taxon>Pseudomonadota</taxon>
        <taxon>Gammaproteobacteria</taxon>
        <taxon>Legionellales</taxon>
        <taxon>Legionellaceae</taxon>
        <taxon>Legionella</taxon>
    </lineage>
</organism>
<dbReference type="OrthoDB" id="9771846at2"/>
<gene>
    <name evidence="3" type="primary">wbbL_2</name>
    <name evidence="3" type="ORF">clem_09320</name>
</gene>
<evidence type="ECO:0000313" key="4">
    <source>
        <dbReference type="Proteomes" id="UP000201728"/>
    </source>
</evidence>
<dbReference type="CDD" id="cd04186">
    <property type="entry name" value="GT_2_like_c"/>
    <property type="match status" value="1"/>
</dbReference>
<evidence type="ECO:0000256" key="1">
    <source>
        <dbReference type="SAM" id="Phobius"/>
    </source>
</evidence>
<keyword evidence="1" id="KW-0472">Membrane</keyword>
<dbReference type="Gene3D" id="3.90.550.10">
    <property type="entry name" value="Spore Coat Polysaccharide Biosynthesis Protein SpsA, Chain A"/>
    <property type="match status" value="1"/>
</dbReference>
<dbReference type="KEGG" id="lcd:clem_09320"/>
<dbReference type="InterPro" id="IPR001173">
    <property type="entry name" value="Glyco_trans_2-like"/>
</dbReference>
<sequence length="302" mass="34871">MVEQVTVIIVNYNSGEMLTRCIAKILESTRPVKILVSDNASTDNSLQFLEENFKNHPAIHVHRNRKNFGFSTANNAVYPLVTTPFILYLNPDCFLEKDTIEHFLKLMNEYPGAGMAGCLVTNMDGTEQTGCRGLTPTPRRIINQLFKLFKLFPRNPKFAGYLLSDQPLPNAPTPVELISGSCMFVRKQAIDEIGLLDENYFLYCEDYDWFYRFTQSQWKLLFTPNTKVAHIKSFSAQQIPFRVLLYKARGMWRYHDKFFKTNSHQLSTLLIRAGIILRLIALGSILFSKRVFISVSRRRQIH</sequence>
<accession>A0A222P3I0</accession>
<dbReference type="GO" id="GO:0102096">
    <property type="term" value="F:decaprenyl-N-acetyl-alpha-D-glucosaminyl-pyrophosphate:dTDP-alpha-L-rhamnose rhamnosyltransferase activity"/>
    <property type="evidence" value="ECO:0007669"/>
    <property type="project" value="UniProtKB-EC"/>
</dbReference>
<keyword evidence="1" id="KW-0812">Transmembrane</keyword>
<keyword evidence="4" id="KW-1185">Reference proteome</keyword>
<keyword evidence="1" id="KW-1133">Transmembrane helix</keyword>
<reference evidence="4" key="1">
    <citation type="submission" date="2016-07" db="EMBL/GenBank/DDBJ databases">
        <authorList>
            <person name="Florea S."/>
            <person name="Webb J.S."/>
            <person name="Jaromczyk J."/>
            <person name="Schardl C.L."/>
        </authorList>
    </citation>
    <scope>NUCLEOTIDE SEQUENCE [LARGE SCALE GENOMIC DNA]</scope>
    <source>
        <strain evidence="4">CDC-D5610</strain>
    </source>
</reference>
<dbReference type="PANTHER" id="PTHR43179:SF7">
    <property type="entry name" value="RHAMNOSYLTRANSFERASE WBBL"/>
    <property type="match status" value="1"/>
</dbReference>
<keyword evidence="3" id="KW-0328">Glycosyltransferase</keyword>
<dbReference type="PANTHER" id="PTHR43179">
    <property type="entry name" value="RHAMNOSYLTRANSFERASE WBBL"/>
    <property type="match status" value="1"/>
</dbReference>
<dbReference type="RefSeq" id="WP_094091275.1">
    <property type="nucleotide sequence ID" value="NZ_CP016397.1"/>
</dbReference>
<proteinExistence type="predicted"/>
<dbReference type="EMBL" id="CP016397">
    <property type="protein sequence ID" value="ASQ46414.1"/>
    <property type="molecule type" value="Genomic_DNA"/>
</dbReference>
<evidence type="ECO:0000259" key="2">
    <source>
        <dbReference type="Pfam" id="PF00535"/>
    </source>
</evidence>
<protein>
    <submittedName>
        <fullName evidence="3">N-acetylglucosaminyl-diphospho-decaprenol L-rhamnosyltransferase</fullName>
        <ecNumber evidence="3">2.4.1.289</ecNumber>
    </submittedName>
</protein>
<dbReference type="InterPro" id="IPR029044">
    <property type="entry name" value="Nucleotide-diphossugar_trans"/>
</dbReference>
<name>A0A222P3I0_9GAMM</name>
<keyword evidence="3" id="KW-0808">Transferase</keyword>
<dbReference type="EC" id="2.4.1.289" evidence="3"/>
<evidence type="ECO:0000313" key="3">
    <source>
        <dbReference type="EMBL" id="ASQ46414.1"/>
    </source>
</evidence>
<feature type="domain" description="Glycosyltransferase 2-like" evidence="2">
    <location>
        <begin position="6"/>
        <end position="160"/>
    </location>
</feature>